<sequence>MHSGSGRAGTEECISGPRRAPCGVTVLSETVTAYAPSPSTSVSPSPTRPPPRLASVPCLSTPRVVSGLLPTSPRPFSCTR</sequence>
<organism evidence="1 2">
    <name type="scientific">Lentinus brumalis</name>
    <dbReference type="NCBI Taxonomy" id="2498619"/>
    <lineage>
        <taxon>Eukaryota</taxon>
        <taxon>Fungi</taxon>
        <taxon>Dikarya</taxon>
        <taxon>Basidiomycota</taxon>
        <taxon>Agaricomycotina</taxon>
        <taxon>Agaricomycetes</taxon>
        <taxon>Polyporales</taxon>
        <taxon>Polyporaceae</taxon>
        <taxon>Lentinus</taxon>
    </lineage>
</organism>
<gene>
    <name evidence="1" type="ORF">OH76DRAFT_760253</name>
</gene>
<proteinExistence type="predicted"/>
<name>A0A371DSY2_9APHY</name>
<reference evidence="1 2" key="1">
    <citation type="journal article" date="2018" name="Biotechnol. Biofuels">
        <title>Integrative visual omics of the white-rot fungus Polyporus brumalis exposes the biotechnological potential of its oxidative enzymes for delignifying raw plant biomass.</title>
        <authorList>
            <person name="Miyauchi S."/>
            <person name="Rancon A."/>
            <person name="Drula E."/>
            <person name="Hage H."/>
            <person name="Chaduli D."/>
            <person name="Favel A."/>
            <person name="Grisel S."/>
            <person name="Henrissat B."/>
            <person name="Herpoel-Gimbert I."/>
            <person name="Ruiz-Duenas F.J."/>
            <person name="Chevret D."/>
            <person name="Hainaut M."/>
            <person name="Lin J."/>
            <person name="Wang M."/>
            <person name="Pangilinan J."/>
            <person name="Lipzen A."/>
            <person name="Lesage-Meessen L."/>
            <person name="Navarro D."/>
            <person name="Riley R."/>
            <person name="Grigoriev I.V."/>
            <person name="Zhou S."/>
            <person name="Raouche S."/>
            <person name="Rosso M.N."/>
        </authorList>
    </citation>
    <scope>NUCLEOTIDE SEQUENCE [LARGE SCALE GENOMIC DNA]</scope>
    <source>
        <strain evidence="1 2">BRFM 1820</strain>
    </source>
</reference>
<accession>A0A371DSY2</accession>
<dbReference type="EMBL" id="KZ857382">
    <property type="protein sequence ID" value="RDX55663.1"/>
    <property type="molecule type" value="Genomic_DNA"/>
</dbReference>
<evidence type="ECO:0000313" key="1">
    <source>
        <dbReference type="EMBL" id="RDX55663.1"/>
    </source>
</evidence>
<protein>
    <submittedName>
        <fullName evidence="1">Uncharacterized protein</fullName>
    </submittedName>
</protein>
<keyword evidence="2" id="KW-1185">Reference proteome</keyword>
<dbReference type="AlphaFoldDB" id="A0A371DSY2"/>
<dbReference type="Proteomes" id="UP000256964">
    <property type="component" value="Unassembled WGS sequence"/>
</dbReference>
<evidence type="ECO:0000313" key="2">
    <source>
        <dbReference type="Proteomes" id="UP000256964"/>
    </source>
</evidence>